<organism evidence="2 3">
    <name type="scientific">Oryza sativa subsp. japonica</name>
    <name type="common">Rice</name>
    <dbReference type="NCBI Taxonomy" id="39947"/>
    <lineage>
        <taxon>Eukaryota</taxon>
        <taxon>Viridiplantae</taxon>
        <taxon>Streptophyta</taxon>
        <taxon>Embryophyta</taxon>
        <taxon>Tracheophyta</taxon>
        <taxon>Spermatophyta</taxon>
        <taxon>Magnoliopsida</taxon>
        <taxon>Liliopsida</taxon>
        <taxon>Poales</taxon>
        <taxon>Poaceae</taxon>
        <taxon>BOP clade</taxon>
        <taxon>Oryzoideae</taxon>
        <taxon>Oryzeae</taxon>
        <taxon>Oryzinae</taxon>
        <taxon>Oryza</taxon>
        <taxon>Oryza sativa</taxon>
    </lineage>
</organism>
<name>Q6K6H6_ORYSJ</name>
<gene>
    <name evidence="1" type="ORF">P0046H03.34</name>
    <name evidence="2" type="ORF">P0487H05.20</name>
</gene>
<reference evidence="3" key="3">
    <citation type="journal article" date="2005" name="Nature">
        <title>The map-based sequence of the rice genome.</title>
        <authorList>
            <consortium name="International rice genome sequencing project (IRGSP)"/>
            <person name="Matsumoto T."/>
            <person name="Wu J."/>
            <person name="Kanamori H."/>
            <person name="Katayose Y."/>
            <person name="Fujisawa M."/>
            <person name="Namiki N."/>
            <person name="Mizuno H."/>
            <person name="Yamamoto K."/>
            <person name="Antonio B.A."/>
            <person name="Baba T."/>
            <person name="Sakata K."/>
            <person name="Nagamura Y."/>
            <person name="Aoki H."/>
            <person name="Arikawa K."/>
            <person name="Arita K."/>
            <person name="Bito T."/>
            <person name="Chiden Y."/>
            <person name="Fujitsuka N."/>
            <person name="Fukunaka R."/>
            <person name="Hamada M."/>
            <person name="Harada C."/>
            <person name="Hayashi A."/>
            <person name="Hijishita S."/>
            <person name="Honda M."/>
            <person name="Hosokawa S."/>
            <person name="Ichikawa Y."/>
            <person name="Idonuma A."/>
            <person name="Iijima M."/>
            <person name="Ikeda M."/>
            <person name="Ikeno M."/>
            <person name="Ito K."/>
            <person name="Ito S."/>
            <person name="Ito T."/>
            <person name="Ito Y."/>
            <person name="Ito Y."/>
            <person name="Iwabuchi A."/>
            <person name="Kamiya K."/>
            <person name="Karasawa W."/>
            <person name="Kurita K."/>
            <person name="Katagiri S."/>
            <person name="Kikuta A."/>
            <person name="Kobayashi H."/>
            <person name="Kobayashi N."/>
            <person name="Machita K."/>
            <person name="Maehara T."/>
            <person name="Masukawa M."/>
            <person name="Mizubayashi T."/>
            <person name="Mukai Y."/>
            <person name="Nagasaki H."/>
            <person name="Nagata Y."/>
            <person name="Naito S."/>
            <person name="Nakashima M."/>
            <person name="Nakama Y."/>
            <person name="Nakamichi Y."/>
            <person name="Nakamura M."/>
            <person name="Meguro A."/>
            <person name="Negishi M."/>
            <person name="Ohta I."/>
            <person name="Ohta T."/>
            <person name="Okamoto M."/>
            <person name="Ono N."/>
            <person name="Saji S."/>
            <person name="Sakaguchi M."/>
            <person name="Sakai K."/>
            <person name="Shibata M."/>
            <person name="Shimokawa T."/>
            <person name="Song J."/>
            <person name="Takazaki Y."/>
            <person name="Terasawa K."/>
            <person name="Tsugane M."/>
            <person name="Tsuji K."/>
            <person name="Ueda S."/>
            <person name="Waki K."/>
            <person name="Yamagata H."/>
            <person name="Yamamoto M."/>
            <person name="Yamamoto S."/>
            <person name="Yamane H."/>
            <person name="Yoshiki S."/>
            <person name="Yoshihara R."/>
            <person name="Yukawa K."/>
            <person name="Zhong H."/>
            <person name="Yano M."/>
            <person name="Yuan Q."/>
            <person name="Ouyang S."/>
            <person name="Liu J."/>
            <person name="Jones K.M."/>
            <person name="Gansberger K."/>
            <person name="Moffat K."/>
            <person name="Hill J."/>
            <person name="Bera J."/>
            <person name="Fadrosh D."/>
            <person name="Jin S."/>
            <person name="Johri S."/>
            <person name="Kim M."/>
            <person name="Overton L."/>
            <person name="Reardon M."/>
            <person name="Tsitrin T."/>
            <person name="Vuong H."/>
            <person name="Weaver B."/>
            <person name="Ciecko A."/>
            <person name="Tallon L."/>
            <person name="Jackson J."/>
            <person name="Pai G."/>
            <person name="Aken S.V."/>
            <person name="Utterback T."/>
            <person name="Reidmuller S."/>
            <person name="Feldblyum T."/>
            <person name="Hsiao J."/>
            <person name="Zismann V."/>
            <person name="Iobst S."/>
            <person name="de Vazeille A.R."/>
            <person name="Buell C.R."/>
            <person name="Ying K."/>
            <person name="Li Y."/>
            <person name="Lu T."/>
            <person name="Huang Y."/>
            <person name="Zhao Q."/>
            <person name="Feng Q."/>
            <person name="Zhang L."/>
            <person name="Zhu J."/>
            <person name="Weng Q."/>
            <person name="Mu J."/>
            <person name="Lu Y."/>
            <person name="Fan D."/>
            <person name="Liu Y."/>
            <person name="Guan J."/>
            <person name="Zhang Y."/>
            <person name="Yu S."/>
            <person name="Liu X."/>
            <person name="Zhang Y."/>
            <person name="Hong G."/>
            <person name="Han B."/>
            <person name="Choisne N."/>
            <person name="Demange N."/>
            <person name="Orjeda G."/>
            <person name="Samain S."/>
            <person name="Cattolico L."/>
            <person name="Pelletier E."/>
            <person name="Couloux A."/>
            <person name="Segurens B."/>
            <person name="Wincker P."/>
            <person name="D'Hont A."/>
            <person name="Scarpelli C."/>
            <person name="Weissenbach J."/>
            <person name="Salanoubat M."/>
            <person name="Quetier F."/>
            <person name="Yu Y."/>
            <person name="Kim H.R."/>
            <person name="Rambo T."/>
            <person name="Currie J."/>
            <person name="Collura K."/>
            <person name="Luo M."/>
            <person name="Yang T."/>
            <person name="Ammiraju J.S.S."/>
            <person name="Engler F."/>
            <person name="Soderlund C."/>
            <person name="Wing R.A."/>
            <person name="Palmer L.E."/>
            <person name="de la Bastide M."/>
            <person name="Spiegel L."/>
            <person name="Nascimento L."/>
            <person name="Zutavern T."/>
            <person name="O'Shaughnessy A."/>
            <person name="Dike S."/>
            <person name="Dedhia N."/>
            <person name="Preston R."/>
            <person name="Balija V."/>
            <person name="McCombie W.R."/>
            <person name="Chow T."/>
            <person name="Chen H."/>
            <person name="Chung M."/>
            <person name="Chen C."/>
            <person name="Shaw J."/>
            <person name="Wu H."/>
            <person name="Hsiao K."/>
            <person name="Chao Y."/>
            <person name="Chu M."/>
            <person name="Cheng C."/>
            <person name="Hour A."/>
            <person name="Lee P."/>
            <person name="Lin S."/>
            <person name="Lin Y."/>
            <person name="Liou J."/>
            <person name="Liu S."/>
            <person name="Hsing Y."/>
            <person name="Raghuvanshi S."/>
            <person name="Mohanty A."/>
            <person name="Bharti A.K."/>
            <person name="Gaur A."/>
            <person name="Gupta V."/>
            <person name="Kumar D."/>
            <person name="Ravi V."/>
            <person name="Vij S."/>
            <person name="Kapur A."/>
            <person name="Khurana P."/>
            <person name="Khurana P."/>
            <person name="Khurana J.P."/>
            <person name="Tyagi A.K."/>
            <person name="Gaikwad K."/>
            <person name="Singh A."/>
            <person name="Dalal V."/>
            <person name="Srivastava S."/>
            <person name="Dixit A."/>
            <person name="Pal A.K."/>
            <person name="Ghazi I.A."/>
            <person name="Yadav M."/>
            <person name="Pandit A."/>
            <person name="Bhargava A."/>
            <person name="Sureshbabu K."/>
            <person name="Batra K."/>
            <person name="Sharma T.R."/>
            <person name="Mohapatra T."/>
            <person name="Singh N.K."/>
            <person name="Messing J."/>
            <person name="Nelson A.B."/>
            <person name="Fuks G."/>
            <person name="Kavchok S."/>
            <person name="Keizer G."/>
            <person name="Linton E."/>
            <person name="Llaca V."/>
            <person name="Song R."/>
            <person name="Tanyolac B."/>
            <person name="Young S."/>
            <person name="Ho-Il K."/>
            <person name="Hahn J.H."/>
            <person name="Sangsakoo G."/>
            <person name="Vanavichit A."/>
            <person name="de Mattos Luiz.A.T."/>
            <person name="Zimmer P.D."/>
            <person name="Malone G."/>
            <person name="Dellagostin O."/>
            <person name="de Oliveira A.C."/>
            <person name="Bevan M."/>
            <person name="Bancroft I."/>
            <person name="Minx P."/>
            <person name="Cordum H."/>
            <person name="Wilson R."/>
            <person name="Cheng Z."/>
            <person name="Jin W."/>
            <person name="Jiang J."/>
            <person name="Leong S.A."/>
            <person name="Iwama H."/>
            <person name="Gojobori T."/>
            <person name="Itoh T."/>
            <person name="Niimura Y."/>
            <person name="Fujii Y."/>
            <person name="Habara T."/>
            <person name="Sakai H."/>
            <person name="Sato Y."/>
            <person name="Wilson G."/>
            <person name="Kumar K."/>
            <person name="McCouch S."/>
            <person name="Juretic N."/>
            <person name="Hoen D."/>
            <person name="Wright S."/>
            <person name="Bruskiewich R."/>
            <person name="Bureau T."/>
            <person name="Miyao A."/>
            <person name="Hirochika H."/>
            <person name="Nishikawa T."/>
            <person name="Kadowaki K."/>
            <person name="Sugiura M."/>
            <person name="Burr B."/>
            <person name="Sasaki T."/>
        </authorList>
    </citation>
    <scope>NUCLEOTIDE SEQUENCE [LARGE SCALE GENOMIC DNA]</scope>
    <source>
        <strain evidence="3">cv. Nipponbare</strain>
    </source>
</reference>
<evidence type="ECO:0000313" key="3">
    <source>
        <dbReference type="Proteomes" id="UP000000763"/>
    </source>
</evidence>
<dbReference type="EMBL" id="AP005067">
    <property type="protein sequence ID" value="BAD21984.1"/>
    <property type="molecule type" value="Genomic_DNA"/>
</dbReference>
<evidence type="ECO:0000313" key="2">
    <source>
        <dbReference type="EMBL" id="BAD21984.1"/>
    </source>
</evidence>
<protein>
    <submittedName>
        <fullName evidence="2">Uncharacterized protein</fullName>
    </submittedName>
</protein>
<sequence length="93" mass="10192">MPPPLPNRTAPCGHLLLPPHAPLLSLPCLPSTERLLPCPRTKSGSSISPRLQLGRHSCLTPCHYTNRAAVPLLGLVTRNAKTHVLFTEKRPDY</sequence>
<evidence type="ECO:0000313" key="1">
    <source>
        <dbReference type="EMBL" id="BAD19627.1"/>
    </source>
</evidence>
<reference evidence="2" key="2">
    <citation type="submission" date="2002-04" db="EMBL/GenBank/DDBJ databases">
        <title>Oryza sativa nipponbare(GA3) genomic DNA, chromosome 2, PAC clone:P0487H05.</title>
        <authorList>
            <person name="Sasaki T."/>
            <person name="Matsumoto T."/>
            <person name="Katayose Y."/>
        </authorList>
    </citation>
    <scope>NUCLEOTIDE SEQUENCE</scope>
</reference>
<reference evidence="1" key="1">
    <citation type="submission" date="2002-04" db="EMBL/GenBank/DDBJ databases">
        <title>Oryza sativa nipponbare(GA3) genomic DNA, chromosome 2, PAC clone:P0046H03.</title>
        <authorList>
            <person name="Sasaki T."/>
            <person name="Matsumoto T."/>
            <person name="Katayose Y."/>
        </authorList>
    </citation>
    <scope>NUCLEOTIDE SEQUENCE</scope>
</reference>
<dbReference type="AlphaFoldDB" id="Q6K6H6"/>
<accession>Q6K6H6</accession>
<dbReference type="EMBL" id="AP005065">
    <property type="protein sequence ID" value="BAD19627.1"/>
    <property type="molecule type" value="Genomic_DNA"/>
</dbReference>
<reference evidence="3" key="4">
    <citation type="journal article" date="2008" name="Nucleic Acids Res.">
        <title>The rice annotation project database (RAP-DB): 2008 update.</title>
        <authorList>
            <consortium name="The rice annotation project (RAP)"/>
        </authorList>
    </citation>
    <scope>GENOME REANNOTATION</scope>
    <source>
        <strain evidence="3">cv. Nipponbare</strain>
    </source>
</reference>
<proteinExistence type="predicted"/>
<dbReference type="Proteomes" id="UP000000763">
    <property type="component" value="Chromosome 2"/>
</dbReference>